<name>A0A482VI85_ASBVE</name>
<dbReference type="STRING" id="1661398.A0A482VI85"/>
<evidence type="ECO:0000259" key="1">
    <source>
        <dbReference type="PROSITE" id="PS50197"/>
    </source>
</evidence>
<keyword evidence="3" id="KW-1185">Reference proteome</keyword>
<gene>
    <name evidence="2" type="ORF">BDFB_011875</name>
</gene>
<dbReference type="PROSITE" id="PS50197">
    <property type="entry name" value="BEACH"/>
    <property type="match status" value="1"/>
</dbReference>
<dbReference type="AlphaFoldDB" id="A0A482VI85"/>
<organism evidence="2 3">
    <name type="scientific">Asbolus verrucosus</name>
    <name type="common">Desert ironclad beetle</name>
    <dbReference type="NCBI Taxonomy" id="1661398"/>
    <lineage>
        <taxon>Eukaryota</taxon>
        <taxon>Metazoa</taxon>
        <taxon>Ecdysozoa</taxon>
        <taxon>Arthropoda</taxon>
        <taxon>Hexapoda</taxon>
        <taxon>Insecta</taxon>
        <taxon>Pterygota</taxon>
        <taxon>Neoptera</taxon>
        <taxon>Endopterygota</taxon>
        <taxon>Coleoptera</taxon>
        <taxon>Polyphaga</taxon>
        <taxon>Cucujiformia</taxon>
        <taxon>Tenebrionidae</taxon>
        <taxon>Pimeliinae</taxon>
        <taxon>Asbolus</taxon>
    </lineage>
</organism>
<proteinExistence type="predicted"/>
<sequence length="363" mass="40979">EYVCGDKGVKCSWGRAINVANRYVYASQPERDRVIIISKVQMVVVDVVSTDKYPVELFHVPHLDQVWILNWRSTNNTGIKTIQVIRDAGQKRKHHTVHPEPIDGHFDLVKGLFIPSPDQELSHYSFKYGYATHTNQRGLYKLDLVNLRYTRSVDLTPYNCVPTQIQFSALCEYFMMIYSNLTIYFSDGLVIMECLEPVTNRPTGQLILDYLTDTVVGTKPNLPGIPYISPDSRKLVTLDRTNSGATLIVQEITENGLMFSFDVKTTLNISDVTFYPSQTTHSYDIYARKVEIITGVGKAVAMKLTKWNNPNRPISGSGLFGQYMVTPASEALFVINGRSRTVNCEIGAVNHPSAVVWTTLKFH</sequence>
<evidence type="ECO:0000313" key="3">
    <source>
        <dbReference type="Proteomes" id="UP000292052"/>
    </source>
</evidence>
<dbReference type="EMBL" id="QDEB01095996">
    <property type="protein sequence ID" value="RZC32591.1"/>
    <property type="molecule type" value="Genomic_DNA"/>
</dbReference>
<evidence type="ECO:0000313" key="2">
    <source>
        <dbReference type="EMBL" id="RZC32591.1"/>
    </source>
</evidence>
<dbReference type="OrthoDB" id="6085115at2759"/>
<accession>A0A482VI85</accession>
<dbReference type="InterPro" id="IPR000409">
    <property type="entry name" value="BEACH_dom"/>
</dbReference>
<dbReference type="Proteomes" id="UP000292052">
    <property type="component" value="Unassembled WGS sequence"/>
</dbReference>
<reference evidence="2 3" key="1">
    <citation type="submission" date="2017-03" db="EMBL/GenBank/DDBJ databases">
        <title>Genome of the blue death feigning beetle - Asbolus verrucosus.</title>
        <authorList>
            <person name="Rider S.D."/>
        </authorList>
    </citation>
    <scope>NUCLEOTIDE SEQUENCE [LARGE SCALE GENOMIC DNA]</scope>
    <source>
        <strain evidence="2">Butters</strain>
        <tissue evidence="2">Head and leg muscle</tissue>
    </source>
</reference>
<protein>
    <submittedName>
        <fullName evidence="2">Follistatin-related protein 5-like</fullName>
    </submittedName>
</protein>
<feature type="non-terminal residue" evidence="2">
    <location>
        <position position="1"/>
    </location>
</feature>
<feature type="domain" description="BEACH" evidence="1">
    <location>
        <begin position="1"/>
        <end position="65"/>
    </location>
</feature>
<comment type="caution">
    <text evidence="2">The sequence shown here is derived from an EMBL/GenBank/DDBJ whole genome shotgun (WGS) entry which is preliminary data.</text>
</comment>